<evidence type="ECO:0000313" key="2">
    <source>
        <dbReference type="EMBL" id="RCW26113.1"/>
    </source>
</evidence>
<dbReference type="EMBL" id="QPIZ01000040">
    <property type="protein sequence ID" value="RCW26113.1"/>
    <property type="molecule type" value="Genomic_DNA"/>
</dbReference>
<dbReference type="SUPFAM" id="SSF49464">
    <property type="entry name" value="Carboxypeptidase regulatory domain-like"/>
    <property type="match status" value="1"/>
</dbReference>
<dbReference type="InterPro" id="IPR008969">
    <property type="entry name" value="CarboxyPept-like_regulatory"/>
</dbReference>
<gene>
    <name evidence="2" type="ORF">DFO77_1408</name>
</gene>
<reference evidence="2 3" key="1">
    <citation type="submission" date="2018-07" db="EMBL/GenBank/DDBJ databases">
        <title>Freshwater and sediment microbial communities from various areas in North America, analyzing microbe dynamics in response to fracking.</title>
        <authorList>
            <person name="Lamendella R."/>
        </authorList>
    </citation>
    <scope>NUCLEOTIDE SEQUENCE [LARGE SCALE GENOMIC DNA]</scope>
    <source>
        <strain evidence="2 3">160A</strain>
    </source>
</reference>
<organism evidence="2 3">
    <name type="scientific">Marinilabilia salmonicolor</name>
    <dbReference type="NCBI Taxonomy" id="989"/>
    <lineage>
        <taxon>Bacteria</taxon>
        <taxon>Pseudomonadati</taxon>
        <taxon>Bacteroidota</taxon>
        <taxon>Bacteroidia</taxon>
        <taxon>Marinilabiliales</taxon>
        <taxon>Marinilabiliaceae</taxon>
        <taxon>Marinilabilia</taxon>
    </lineage>
</organism>
<dbReference type="AlphaFoldDB" id="A0A368UJ40"/>
<proteinExistence type="predicted"/>
<feature type="chain" id="PRO_5016818024" evidence="1">
    <location>
        <begin position="27"/>
        <end position="724"/>
    </location>
</feature>
<dbReference type="GO" id="GO:0004180">
    <property type="term" value="F:carboxypeptidase activity"/>
    <property type="evidence" value="ECO:0007669"/>
    <property type="project" value="UniProtKB-KW"/>
</dbReference>
<keyword evidence="2" id="KW-0378">Hydrolase</keyword>
<name>A0A368UJ40_9BACT</name>
<keyword evidence="3" id="KW-1185">Reference proteome</keyword>
<dbReference type="RefSeq" id="WP_114438120.1">
    <property type="nucleotide sequence ID" value="NZ_QPIZ01000040.1"/>
</dbReference>
<dbReference type="Pfam" id="PF13715">
    <property type="entry name" value="CarbopepD_reg_2"/>
    <property type="match status" value="1"/>
</dbReference>
<sequence length="724" mass="83478">MRKKLKKSIKQFGVLFALLYSPAVCGQTINGKVVDAAKNPVFAASIYIKSTPSVGTVSNIKGEFELIADEEPGVLDTLVISCIGYQQKKIPFDMLQNRDFLEIMLYEKSVPINEVTVKTSASLTREFSIKKMDKLSIYMSPVSNGDPLKAISFLPYSTNTSETANTELRGSSADVSRVVLNNVPIYRPIRNTRLDGLGNFSIFNTELIEEQLVYAGNPPLKFSNSIAGLVEIKTIEKLKNPEELRLSLSLASVGASYSKELNNKSFYQLYGNHQFSSAYLKLNDENSSFIHDFSSTDAGLNFHYRLSDRLFTNLYSYFITEEYNSDNFMANYMDNMYSRNIRNFNVANIEYRSPFFSIALNNGTNFMKTNFNFGNFDNQQTEEQIFTSIDSKIFFTKFLSLQTGLSHEYSKEIFRNTLPRYPYAVSPKDSAFSFINPTKMQNTEVYLYGKLLLGNIIGGLGLRKNIPTTDQENYLSFQGNFKYNLSKHHSLLFSAGKYNGYSIPDYLIEDFHQVQSKQFSFEYSFNADQLDINFALYTKKERQPLYYREFDSIRTTNLEIKGIEFSFEYSYERFKFYGSCISLDSHFNAGEEDWYNSYNDMDYLLKASSSYYNQKVFNISLNLTVHPGLYYTPVTGSELDESTENYRPLYGQYNSQHHTSYTSLDLTINKIINYKQSRILVFSTISNLLNKSNQQKIIYNKDYSEISYWNYQKRIIYFGFIITL</sequence>
<dbReference type="Proteomes" id="UP000252733">
    <property type="component" value="Unassembled WGS sequence"/>
</dbReference>
<keyword evidence="2" id="KW-0645">Protease</keyword>
<protein>
    <submittedName>
        <fullName evidence="2">Carboxypeptidase-like protein</fullName>
    </submittedName>
</protein>
<feature type="signal peptide" evidence="1">
    <location>
        <begin position="1"/>
        <end position="26"/>
    </location>
</feature>
<dbReference type="SUPFAM" id="SSF56935">
    <property type="entry name" value="Porins"/>
    <property type="match status" value="1"/>
</dbReference>
<evidence type="ECO:0000313" key="3">
    <source>
        <dbReference type="Proteomes" id="UP000252733"/>
    </source>
</evidence>
<accession>A0A368UJ40</accession>
<keyword evidence="2" id="KW-0121">Carboxypeptidase</keyword>
<comment type="caution">
    <text evidence="2">The sequence shown here is derived from an EMBL/GenBank/DDBJ whole genome shotgun (WGS) entry which is preliminary data.</text>
</comment>
<keyword evidence="1" id="KW-0732">Signal</keyword>
<evidence type="ECO:0000256" key="1">
    <source>
        <dbReference type="SAM" id="SignalP"/>
    </source>
</evidence>